<protein>
    <submittedName>
        <fullName evidence="2">Uncharacterized protein</fullName>
    </submittedName>
</protein>
<sequence length="167" mass="18377">MVTDPHAALRGLLTGRLRGHERRLRRFTERDWRRYGDLLAGALLVAVRRRFVAGQDRAPVIRFVASARERYDAGGHDVDPVLAEALVWAALGERPPVPDSAAAVVARTVLLLGLLEDEGLTDSERDEILAAAAQAVDASTQDAERQETDRTRIRDRVRGAVPGREAP</sequence>
<proteinExistence type="predicted"/>
<reference evidence="2 3" key="1">
    <citation type="submission" date="2019-06" db="EMBL/GenBank/DDBJ databases">
        <title>Sequencing the genomes of 1000 actinobacteria strains.</title>
        <authorList>
            <person name="Klenk H.-P."/>
        </authorList>
    </citation>
    <scope>NUCLEOTIDE SEQUENCE [LARGE SCALE GENOMIC DNA]</scope>
    <source>
        <strain evidence="2 3">DSM 45885</strain>
    </source>
</reference>
<keyword evidence="3" id="KW-1185">Reference proteome</keyword>
<organism evidence="2 3">
    <name type="scientific">Micromonospora taraxaci</name>
    <dbReference type="NCBI Taxonomy" id="1316803"/>
    <lineage>
        <taxon>Bacteria</taxon>
        <taxon>Bacillati</taxon>
        <taxon>Actinomycetota</taxon>
        <taxon>Actinomycetes</taxon>
        <taxon>Micromonosporales</taxon>
        <taxon>Micromonosporaceae</taxon>
        <taxon>Micromonospora</taxon>
    </lineage>
</organism>
<gene>
    <name evidence="2" type="ORF">FHU34_112118</name>
</gene>
<evidence type="ECO:0000313" key="2">
    <source>
        <dbReference type="EMBL" id="TWG16779.1"/>
    </source>
</evidence>
<dbReference type="EMBL" id="VIWZ01000001">
    <property type="protein sequence ID" value="TWG16779.1"/>
    <property type="molecule type" value="Genomic_DNA"/>
</dbReference>
<name>A0A561VYU5_9ACTN</name>
<feature type="compositionally biased region" description="Basic and acidic residues" evidence="1">
    <location>
        <begin position="142"/>
        <end position="158"/>
    </location>
</feature>
<dbReference type="Proteomes" id="UP000317685">
    <property type="component" value="Unassembled WGS sequence"/>
</dbReference>
<feature type="region of interest" description="Disordered" evidence="1">
    <location>
        <begin position="136"/>
        <end position="167"/>
    </location>
</feature>
<dbReference type="AlphaFoldDB" id="A0A561VYU5"/>
<evidence type="ECO:0000256" key="1">
    <source>
        <dbReference type="SAM" id="MobiDB-lite"/>
    </source>
</evidence>
<evidence type="ECO:0000313" key="3">
    <source>
        <dbReference type="Proteomes" id="UP000317685"/>
    </source>
</evidence>
<comment type="caution">
    <text evidence="2">The sequence shown here is derived from an EMBL/GenBank/DDBJ whole genome shotgun (WGS) entry which is preliminary data.</text>
</comment>
<accession>A0A561VYU5</accession>